<evidence type="ECO:0000313" key="3">
    <source>
        <dbReference type="Proteomes" id="UP000095282"/>
    </source>
</evidence>
<dbReference type="GO" id="GO:0005789">
    <property type="term" value="C:endoplasmic reticulum membrane"/>
    <property type="evidence" value="ECO:0007669"/>
    <property type="project" value="InterPro"/>
</dbReference>
<protein>
    <submittedName>
        <fullName evidence="4">Glutaredoxin domain-containing protein</fullName>
    </submittedName>
</protein>
<organism evidence="3 4">
    <name type="scientific">Caenorhabditis tropicalis</name>
    <dbReference type="NCBI Taxonomy" id="1561998"/>
    <lineage>
        <taxon>Eukaryota</taxon>
        <taxon>Metazoa</taxon>
        <taxon>Ecdysozoa</taxon>
        <taxon>Nematoda</taxon>
        <taxon>Chromadorea</taxon>
        <taxon>Rhabditida</taxon>
        <taxon>Rhabditina</taxon>
        <taxon>Rhabditomorpha</taxon>
        <taxon>Rhabditoidea</taxon>
        <taxon>Rhabditidae</taxon>
        <taxon>Peloderinae</taxon>
        <taxon>Caenorhabditis</taxon>
    </lineage>
</organism>
<dbReference type="WBParaSite" id="Csp11.Scaffold629.g14360.t2">
    <property type="protein sequence ID" value="Csp11.Scaffold629.g14360.t2"/>
    <property type="gene ID" value="Csp11.Scaffold629.g14360"/>
</dbReference>
<reference evidence="4" key="1">
    <citation type="submission" date="2016-11" db="UniProtKB">
        <authorList>
            <consortium name="WormBaseParasite"/>
        </authorList>
    </citation>
    <scope>IDENTIFICATION</scope>
</reference>
<accession>A0A1I7U334</accession>
<dbReference type="STRING" id="1561998.A0A1I7U334"/>
<proteinExistence type="predicted"/>
<dbReference type="Gene3D" id="3.40.30.10">
    <property type="entry name" value="Glutaredoxin"/>
    <property type="match status" value="1"/>
</dbReference>
<keyword evidence="2" id="KW-0472">Membrane</keyword>
<dbReference type="PROSITE" id="PS51354">
    <property type="entry name" value="GLUTAREDOXIN_2"/>
    <property type="match status" value="1"/>
</dbReference>
<dbReference type="eggNOG" id="KOG1752">
    <property type="taxonomic scope" value="Eukaryota"/>
</dbReference>
<sequence>MLQDFVPTVWTFFEAYGWLTVLIIIFTYFMYKKYIYNVIRAQSDKRKVTEQNESDRQMRELVKDRMQLARERQQKEHNEKERSERMKLEQKQREETEKRRKRSQEGEKGWNIIGHYSSTSSTATTLVSTKKPQEYATEIIDNLLGSTSITIIGYSTCPKFRKACQLVATYRLDISMFRVFEFDKQPDWPVEEILVVLENRFQTRESPFVFIRGEYIGGLEEIRKHDKSRGLDKF</sequence>
<feature type="region of interest" description="Disordered" evidence="1">
    <location>
        <begin position="70"/>
        <end position="106"/>
    </location>
</feature>
<evidence type="ECO:0000256" key="1">
    <source>
        <dbReference type="SAM" id="MobiDB-lite"/>
    </source>
</evidence>
<keyword evidence="3" id="KW-1185">Reference proteome</keyword>
<dbReference type="InterPro" id="IPR036249">
    <property type="entry name" value="Thioredoxin-like_sf"/>
</dbReference>
<dbReference type="InterPro" id="IPR009703">
    <property type="entry name" value="Selenoprotein_S"/>
</dbReference>
<evidence type="ECO:0000256" key="2">
    <source>
        <dbReference type="SAM" id="Phobius"/>
    </source>
</evidence>
<name>A0A1I7U334_9PELO</name>
<dbReference type="GO" id="GO:0006886">
    <property type="term" value="P:intracellular protein transport"/>
    <property type="evidence" value="ECO:0007669"/>
    <property type="project" value="InterPro"/>
</dbReference>
<dbReference type="Proteomes" id="UP000095282">
    <property type="component" value="Unplaced"/>
</dbReference>
<dbReference type="SUPFAM" id="SSF52833">
    <property type="entry name" value="Thioredoxin-like"/>
    <property type="match status" value="1"/>
</dbReference>
<keyword evidence="2" id="KW-0812">Transmembrane</keyword>
<evidence type="ECO:0000313" key="4">
    <source>
        <dbReference type="WBParaSite" id="Csp11.Scaffold629.g14360.t2"/>
    </source>
</evidence>
<dbReference type="AlphaFoldDB" id="A0A1I7U334"/>
<dbReference type="Pfam" id="PF06936">
    <property type="entry name" value="Selenoprotein_S"/>
    <property type="match status" value="1"/>
</dbReference>
<feature type="transmembrane region" description="Helical" evidence="2">
    <location>
        <begin position="12"/>
        <end position="31"/>
    </location>
</feature>
<keyword evidence="2" id="KW-1133">Transmembrane helix</keyword>